<comment type="subcellular location">
    <subcellularLocation>
        <location evidence="1 6">Nucleus</location>
    </subcellularLocation>
</comment>
<accession>A0A9Q0J856</accession>
<comment type="function">
    <text evidence="6">Component of the sequence-specific heterotrimeric transcription factor (NF-Y) which specifically recognizes a 5'-CCAAT-3' box motif found in the promoters of its target genes.</text>
</comment>
<keyword evidence="2 6" id="KW-0805">Transcription regulation</keyword>
<reference evidence="8" key="2">
    <citation type="journal article" date="2023" name="Plants (Basel)">
        <title>Annotation of the Turnera subulata (Passifloraceae) Draft Genome Reveals the S-Locus Evolved after the Divergence of Turneroideae from Passifloroideae in a Stepwise Manner.</title>
        <authorList>
            <person name="Henning P.M."/>
            <person name="Roalson E.H."/>
            <person name="Mir W."/>
            <person name="McCubbin A.G."/>
            <person name="Shore J.S."/>
        </authorList>
    </citation>
    <scope>NUCLEOTIDE SEQUENCE</scope>
    <source>
        <strain evidence="8">F60SS</strain>
    </source>
</reference>
<evidence type="ECO:0000313" key="9">
    <source>
        <dbReference type="Proteomes" id="UP001141552"/>
    </source>
</evidence>
<dbReference type="PRINTS" id="PR00616">
    <property type="entry name" value="CCAATSUBUNTB"/>
</dbReference>
<feature type="compositionally biased region" description="Basic residues" evidence="7">
    <location>
        <begin position="179"/>
        <end position="189"/>
    </location>
</feature>
<feature type="region of interest" description="Disordered" evidence="7">
    <location>
        <begin position="179"/>
        <end position="248"/>
    </location>
</feature>
<keyword evidence="9" id="KW-1185">Reference proteome</keyword>
<dbReference type="Gene3D" id="6.10.250.2430">
    <property type="match status" value="1"/>
</dbReference>
<evidence type="ECO:0000256" key="3">
    <source>
        <dbReference type="ARBA" id="ARBA00023125"/>
    </source>
</evidence>
<reference evidence="8" key="1">
    <citation type="submission" date="2022-02" db="EMBL/GenBank/DDBJ databases">
        <authorList>
            <person name="Henning P.M."/>
            <person name="McCubbin A.G."/>
            <person name="Shore J.S."/>
        </authorList>
    </citation>
    <scope>NUCLEOTIDE SEQUENCE</scope>
    <source>
        <strain evidence="8">F60SS</strain>
        <tissue evidence="8">Leaves</tissue>
    </source>
</reference>
<evidence type="ECO:0000256" key="2">
    <source>
        <dbReference type="ARBA" id="ARBA00023015"/>
    </source>
</evidence>
<dbReference type="PROSITE" id="PS51152">
    <property type="entry name" value="NFYA_HAP2_2"/>
    <property type="match status" value="1"/>
</dbReference>
<dbReference type="EMBL" id="JAKUCV010005260">
    <property type="protein sequence ID" value="KAJ4831884.1"/>
    <property type="molecule type" value="Genomic_DNA"/>
</dbReference>
<dbReference type="PANTHER" id="PTHR12632">
    <property type="entry name" value="TRANSCRIPTION FACTOR NF-Y ALPHA-RELATED"/>
    <property type="match status" value="1"/>
</dbReference>
<dbReference type="GO" id="GO:0005634">
    <property type="term" value="C:nucleus"/>
    <property type="evidence" value="ECO:0007669"/>
    <property type="project" value="UniProtKB-SubCell"/>
</dbReference>
<keyword evidence="4 6" id="KW-0804">Transcription</keyword>
<name>A0A9Q0J856_9ROSI</name>
<evidence type="ECO:0000256" key="4">
    <source>
        <dbReference type="ARBA" id="ARBA00023163"/>
    </source>
</evidence>
<evidence type="ECO:0000256" key="7">
    <source>
        <dbReference type="SAM" id="MobiDB-lite"/>
    </source>
</evidence>
<evidence type="ECO:0000256" key="5">
    <source>
        <dbReference type="ARBA" id="ARBA00023242"/>
    </source>
</evidence>
<dbReference type="InterPro" id="IPR001289">
    <property type="entry name" value="NFYA"/>
</dbReference>
<dbReference type="AlphaFoldDB" id="A0A9Q0J856"/>
<keyword evidence="3 6" id="KW-0238">DNA-binding</keyword>
<dbReference type="GO" id="GO:0003677">
    <property type="term" value="F:DNA binding"/>
    <property type="evidence" value="ECO:0007669"/>
    <property type="project" value="UniProtKB-KW"/>
</dbReference>
<gene>
    <name evidence="8" type="ORF">Tsubulata_022296</name>
</gene>
<organism evidence="8 9">
    <name type="scientific">Turnera subulata</name>
    <dbReference type="NCBI Taxonomy" id="218843"/>
    <lineage>
        <taxon>Eukaryota</taxon>
        <taxon>Viridiplantae</taxon>
        <taxon>Streptophyta</taxon>
        <taxon>Embryophyta</taxon>
        <taxon>Tracheophyta</taxon>
        <taxon>Spermatophyta</taxon>
        <taxon>Magnoliopsida</taxon>
        <taxon>eudicotyledons</taxon>
        <taxon>Gunneridae</taxon>
        <taxon>Pentapetalae</taxon>
        <taxon>rosids</taxon>
        <taxon>fabids</taxon>
        <taxon>Malpighiales</taxon>
        <taxon>Passifloraceae</taxon>
        <taxon>Turnera</taxon>
    </lineage>
</organism>
<keyword evidence="5 6" id="KW-0539">Nucleus</keyword>
<sequence length="304" mass="32877">MALKTLYLKEHEGVVQNPTVPWWSAFASQSVNAVSCEGGGPVSATKQATGLAHHQLLSKGSPTPFTLIPGQYKPSGDGEKPQVAISLQPEYHPHFDLGFGQAMICAKYPLVDQCYGVLTTCGPPISGRMMLPMTMATDDGPIYVNAKQYHGIMRRRKSRAKAVIENKLTRNRKPYMHYSRHLHAMRRPRGCGGRFLNTKEQDNPKGKLEGNGGADSQHTGSQSSEVLQSSSGSGSMNSPKGASGGGSYLSGSEVTSMFSRGDINGFPFHHLSRPPIHSFPQMMETGHGINAIPTKWVAGCNLKI</sequence>
<dbReference type="Pfam" id="PF02045">
    <property type="entry name" value="CBFB_NFYA"/>
    <property type="match status" value="1"/>
</dbReference>
<comment type="similarity">
    <text evidence="6">Belongs to the NFYA/HAP2 subunit family.</text>
</comment>
<evidence type="ECO:0000256" key="6">
    <source>
        <dbReference type="RuleBase" id="RU367155"/>
    </source>
</evidence>
<dbReference type="Proteomes" id="UP001141552">
    <property type="component" value="Unassembled WGS sequence"/>
</dbReference>
<comment type="caution">
    <text evidence="8">The sequence shown here is derived from an EMBL/GenBank/DDBJ whole genome shotgun (WGS) entry which is preliminary data.</text>
</comment>
<proteinExistence type="inferred from homology"/>
<evidence type="ECO:0000256" key="1">
    <source>
        <dbReference type="ARBA" id="ARBA00004123"/>
    </source>
</evidence>
<dbReference type="OrthoDB" id="1097733at2759"/>
<feature type="compositionally biased region" description="Low complexity" evidence="7">
    <location>
        <begin position="220"/>
        <end position="241"/>
    </location>
</feature>
<comment type="subunit">
    <text evidence="6">Heterotrimer.</text>
</comment>
<dbReference type="SMART" id="SM00521">
    <property type="entry name" value="CBF"/>
    <property type="match status" value="1"/>
</dbReference>
<feature type="compositionally biased region" description="Basic and acidic residues" evidence="7">
    <location>
        <begin position="197"/>
        <end position="208"/>
    </location>
</feature>
<protein>
    <recommendedName>
        <fullName evidence="6">Nuclear transcription factor Y subunit</fullName>
    </recommendedName>
</protein>
<evidence type="ECO:0000313" key="8">
    <source>
        <dbReference type="EMBL" id="KAJ4831884.1"/>
    </source>
</evidence>
<dbReference type="GO" id="GO:0003700">
    <property type="term" value="F:DNA-binding transcription factor activity"/>
    <property type="evidence" value="ECO:0007669"/>
    <property type="project" value="UniProtKB-UniRule"/>
</dbReference>